<dbReference type="InterPro" id="IPR003593">
    <property type="entry name" value="AAA+_ATPase"/>
</dbReference>
<dbReference type="InterPro" id="IPR027417">
    <property type="entry name" value="P-loop_NTPase"/>
</dbReference>
<dbReference type="InterPro" id="IPR052156">
    <property type="entry name" value="BCAA_Transport_ATP-bd_LivF"/>
</dbReference>
<dbReference type="CDD" id="cd03224">
    <property type="entry name" value="ABC_TM1139_LivF_branched"/>
    <property type="match status" value="1"/>
</dbReference>
<dbReference type="GO" id="GO:0005524">
    <property type="term" value="F:ATP binding"/>
    <property type="evidence" value="ECO:0007669"/>
    <property type="project" value="UniProtKB-KW"/>
</dbReference>
<evidence type="ECO:0000256" key="2">
    <source>
        <dbReference type="ARBA" id="ARBA00022448"/>
    </source>
</evidence>
<dbReference type="EMBL" id="JAAXOO010000002">
    <property type="protein sequence ID" value="NKY33603.1"/>
    <property type="molecule type" value="Genomic_DNA"/>
</dbReference>
<dbReference type="PROSITE" id="PS00211">
    <property type="entry name" value="ABC_TRANSPORTER_1"/>
    <property type="match status" value="1"/>
</dbReference>
<protein>
    <submittedName>
        <fullName evidence="7">ABC transporter ATP-binding protein</fullName>
    </submittedName>
</protein>
<dbReference type="PANTHER" id="PTHR43820:SF4">
    <property type="entry name" value="HIGH-AFFINITY BRANCHED-CHAIN AMINO ACID TRANSPORT ATP-BINDING PROTEIN LIVF"/>
    <property type="match status" value="1"/>
</dbReference>
<keyword evidence="2" id="KW-0813">Transport</keyword>
<dbReference type="GO" id="GO:0015807">
    <property type="term" value="P:L-amino acid transport"/>
    <property type="evidence" value="ECO:0007669"/>
    <property type="project" value="TreeGrafter"/>
</dbReference>
<dbReference type="AlphaFoldDB" id="A0A846XG73"/>
<gene>
    <name evidence="7" type="ORF">HGA13_11020</name>
</gene>
<dbReference type="Proteomes" id="UP000565715">
    <property type="component" value="Unassembled WGS sequence"/>
</dbReference>
<keyword evidence="5" id="KW-0029">Amino-acid transport</keyword>
<keyword evidence="8" id="KW-1185">Reference proteome</keyword>
<organism evidence="7 8">
    <name type="scientific">Nocardia speluncae</name>
    <dbReference type="NCBI Taxonomy" id="419477"/>
    <lineage>
        <taxon>Bacteria</taxon>
        <taxon>Bacillati</taxon>
        <taxon>Actinomycetota</taxon>
        <taxon>Actinomycetes</taxon>
        <taxon>Mycobacteriales</taxon>
        <taxon>Nocardiaceae</taxon>
        <taxon>Nocardia</taxon>
    </lineage>
</organism>
<evidence type="ECO:0000256" key="5">
    <source>
        <dbReference type="ARBA" id="ARBA00022970"/>
    </source>
</evidence>
<accession>A0A846XG73</accession>
<keyword evidence="3" id="KW-0547">Nucleotide-binding</keyword>
<dbReference type="Gene3D" id="3.40.50.300">
    <property type="entry name" value="P-loop containing nucleotide triphosphate hydrolases"/>
    <property type="match status" value="1"/>
</dbReference>
<dbReference type="PANTHER" id="PTHR43820">
    <property type="entry name" value="HIGH-AFFINITY BRANCHED-CHAIN AMINO ACID TRANSPORT ATP-BINDING PROTEIN LIVF"/>
    <property type="match status" value="1"/>
</dbReference>
<dbReference type="SMART" id="SM00382">
    <property type="entry name" value="AAA"/>
    <property type="match status" value="1"/>
</dbReference>
<evidence type="ECO:0000256" key="3">
    <source>
        <dbReference type="ARBA" id="ARBA00022741"/>
    </source>
</evidence>
<dbReference type="InterPro" id="IPR017871">
    <property type="entry name" value="ABC_transporter-like_CS"/>
</dbReference>
<dbReference type="Pfam" id="PF00005">
    <property type="entry name" value="ABC_tran"/>
    <property type="match status" value="1"/>
</dbReference>
<dbReference type="PROSITE" id="PS50893">
    <property type="entry name" value="ABC_TRANSPORTER_2"/>
    <property type="match status" value="1"/>
</dbReference>
<reference evidence="7 8" key="1">
    <citation type="submission" date="2020-04" db="EMBL/GenBank/DDBJ databases">
        <title>MicrobeNet Type strains.</title>
        <authorList>
            <person name="Nicholson A.C."/>
        </authorList>
    </citation>
    <scope>NUCLEOTIDE SEQUENCE [LARGE SCALE GENOMIC DNA]</scope>
    <source>
        <strain evidence="7 8">DSM 45078</strain>
    </source>
</reference>
<evidence type="ECO:0000256" key="1">
    <source>
        <dbReference type="ARBA" id="ARBA00005417"/>
    </source>
</evidence>
<comment type="caution">
    <text evidence="7">The sequence shown here is derived from an EMBL/GenBank/DDBJ whole genome shotgun (WGS) entry which is preliminary data.</text>
</comment>
<dbReference type="GO" id="GO:0015658">
    <property type="term" value="F:branched-chain amino acid transmembrane transporter activity"/>
    <property type="evidence" value="ECO:0007669"/>
    <property type="project" value="TreeGrafter"/>
</dbReference>
<sequence length="235" mass="24482">MTALLELTAIRAAYDAITVLHGVDLSVRAGEVVALLGPNGAGKTTTLKVAAGVHPIADGELRLGGRTVNGADPRDLARAGVCLIPEGRGIFPNLTVRDNLLMMSFTGRPVAEIEDIAFARFPILAQRAGQTAGTLSGGEQQMLALARGLVTDPAVLLLDELSMGLAPLVVGRLYEQVAEIARQGVAVLIVEQFAAAVLDIADTAAVLVRGRIEHQGPPDLGLRNQLATLYLGSPS</sequence>
<dbReference type="RefSeq" id="WP_068047523.1">
    <property type="nucleotide sequence ID" value="NZ_JAAXOO010000002.1"/>
</dbReference>
<comment type="similarity">
    <text evidence="1">Belongs to the ABC transporter superfamily.</text>
</comment>
<feature type="domain" description="ABC transporter" evidence="6">
    <location>
        <begin position="5"/>
        <end position="234"/>
    </location>
</feature>
<name>A0A846XG73_9NOCA</name>
<keyword evidence="4 7" id="KW-0067">ATP-binding</keyword>
<evidence type="ECO:0000313" key="7">
    <source>
        <dbReference type="EMBL" id="NKY33603.1"/>
    </source>
</evidence>
<evidence type="ECO:0000313" key="8">
    <source>
        <dbReference type="Proteomes" id="UP000565715"/>
    </source>
</evidence>
<proteinExistence type="inferred from homology"/>
<evidence type="ECO:0000259" key="6">
    <source>
        <dbReference type="PROSITE" id="PS50893"/>
    </source>
</evidence>
<dbReference type="GO" id="GO:0016887">
    <property type="term" value="F:ATP hydrolysis activity"/>
    <property type="evidence" value="ECO:0007669"/>
    <property type="project" value="InterPro"/>
</dbReference>
<dbReference type="InterPro" id="IPR003439">
    <property type="entry name" value="ABC_transporter-like_ATP-bd"/>
</dbReference>
<dbReference type="SUPFAM" id="SSF52540">
    <property type="entry name" value="P-loop containing nucleoside triphosphate hydrolases"/>
    <property type="match status" value="1"/>
</dbReference>
<evidence type="ECO:0000256" key="4">
    <source>
        <dbReference type="ARBA" id="ARBA00022840"/>
    </source>
</evidence>